<proteinExistence type="predicted"/>
<protein>
    <submittedName>
        <fullName evidence="1">Uncharacterized protein</fullName>
    </submittedName>
</protein>
<organism evidence="1 2">
    <name type="scientific">Pistacia atlantica</name>
    <dbReference type="NCBI Taxonomy" id="434234"/>
    <lineage>
        <taxon>Eukaryota</taxon>
        <taxon>Viridiplantae</taxon>
        <taxon>Streptophyta</taxon>
        <taxon>Embryophyta</taxon>
        <taxon>Tracheophyta</taxon>
        <taxon>Spermatophyta</taxon>
        <taxon>Magnoliopsida</taxon>
        <taxon>eudicotyledons</taxon>
        <taxon>Gunneridae</taxon>
        <taxon>Pentapetalae</taxon>
        <taxon>rosids</taxon>
        <taxon>malvids</taxon>
        <taxon>Sapindales</taxon>
        <taxon>Anacardiaceae</taxon>
        <taxon>Pistacia</taxon>
    </lineage>
</organism>
<accession>A0ACC1AWJ4</accession>
<keyword evidence="2" id="KW-1185">Reference proteome</keyword>
<dbReference type="Proteomes" id="UP001164250">
    <property type="component" value="Chromosome 8"/>
</dbReference>
<name>A0ACC1AWJ4_9ROSI</name>
<reference evidence="2" key="1">
    <citation type="journal article" date="2023" name="G3 (Bethesda)">
        <title>Genome assembly and association tests identify interacting loci associated with vigor, precocity, and sex in interspecific pistachio rootstocks.</title>
        <authorList>
            <person name="Palmer W."/>
            <person name="Jacygrad E."/>
            <person name="Sagayaradj S."/>
            <person name="Cavanaugh K."/>
            <person name="Han R."/>
            <person name="Bertier L."/>
            <person name="Beede B."/>
            <person name="Kafkas S."/>
            <person name="Golino D."/>
            <person name="Preece J."/>
            <person name="Michelmore R."/>
        </authorList>
    </citation>
    <scope>NUCLEOTIDE SEQUENCE [LARGE SCALE GENOMIC DNA]</scope>
</reference>
<evidence type="ECO:0000313" key="1">
    <source>
        <dbReference type="EMBL" id="KAJ0091074.1"/>
    </source>
</evidence>
<dbReference type="EMBL" id="CM047904">
    <property type="protein sequence ID" value="KAJ0091074.1"/>
    <property type="molecule type" value="Genomic_DNA"/>
</dbReference>
<sequence>MDGDFASTVELVKLRKNAYTVTHLSNSKIKKSSRRRCLHWPKNTPWNPRKSVMNYYFTVDSHHRLLRFLKSTSSYWNLPRKGGAGMSLRVTITIYTYSYEN</sequence>
<comment type="caution">
    <text evidence="1">The sequence shown here is derived from an EMBL/GenBank/DDBJ whole genome shotgun (WGS) entry which is preliminary data.</text>
</comment>
<evidence type="ECO:0000313" key="2">
    <source>
        <dbReference type="Proteomes" id="UP001164250"/>
    </source>
</evidence>
<gene>
    <name evidence="1" type="ORF">Patl1_14306</name>
</gene>